<gene>
    <name evidence="1" type="ORF">B0H17DRAFT_836458</name>
</gene>
<protein>
    <submittedName>
        <fullName evidence="1">Uncharacterized protein</fullName>
    </submittedName>
</protein>
<dbReference type="EMBL" id="JARKIE010000179">
    <property type="protein sequence ID" value="KAJ7670548.1"/>
    <property type="molecule type" value="Genomic_DNA"/>
</dbReference>
<proteinExistence type="predicted"/>
<feature type="non-terminal residue" evidence="1">
    <location>
        <position position="157"/>
    </location>
</feature>
<comment type="caution">
    <text evidence="1">The sequence shown here is derived from an EMBL/GenBank/DDBJ whole genome shotgun (WGS) entry which is preliminary data.</text>
</comment>
<organism evidence="1 2">
    <name type="scientific">Mycena rosella</name>
    <name type="common">Pink bonnet</name>
    <name type="synonym">Agaricus rosellus</name>
    <dbReference type="NCBI Taxonomy" id="1033263"/>
    <lineage>
        <taxon>Eukaryota</taxon>
        <taxon>Fungi</taxon>
        <taxon>Dikarya</taxon>
        <taxon>Basidiomycota</taxon>
        <taxon>Agaricomycotina</taxon>
        <taxon>Agaricomycetes</taxon>
        <taxon>Agaricomycetidae</taxon>
        <taxon>Agaricales</taxon>
        <taxon>Marasmiineae</taxon>
        <taxon>Mycenaceae</taxon>
        <taxon>Mycena</taxon>
    </lineage>
</organism>
<dbReference type="Proteomes" id="UP001221757">
    <property type="component" value="Unassembled WGS sequence"/>
</dbReference>
<evidence type="ECO:0000313" key="1">
    <source>
        <dbReference type="EMBL" id="KAJ7670548.1"/>
    </source>
</evidence>
<keyword evidence="2" id="KW-1185">Reference proteome</keyword>
<evidence type="ECO:0000313" key="2">
    <source>
        <dbReference type="Proteomes" id="UP001221757"/>
    </source>
</evidence>
<name>A0AAD7CZE8_MYCRO</name>
<accession>A0AAD7CZE8</accession>
<dbReference type="AlphaFoldDB" id="A0AAD7CZE8"/>
<feature type="non-terminal residue" evidence="1">
    <location>
        <position position="1"/>
    </location>
</feature>
<reference evidence="1" key="1">
    <citation type="submission" date="2023-03" db="EMBL/GenBank/DDBJ databases">
        <title>Massive genome expansion in bonnet fungi (Mycena s.s.) driven by repeated elements and novel gene families across ecological guilds.</title>
        <authorList>
            <consortium name="Lawrence Berkeley National Laboratory"/>
            <person name="Harder C.B."/>
            <person name="Miyauchi S."/>
            <person name="Viragh M."/>
            <person name="Kuo A."/>
            <person name="Thoen E."/>
            <person name="Andreopoulos B."/>
            <person name="Lu D."/>
            <person name="Skrede I."/>
            <person name="Drula E."/>
            <person name="Henrissat B."/>
            <person name="Morin E."/>
            <person name="Kohler A."/>
            <person name="Barry K."/>
            <person name="LaButti K."/>
            <person name="Morin E."/>
            <person name="Salamov A."/>
            <person name="Lipzen A."/>
            <person name="Mereny Z."/>
            <person name="Hegedus B."/>
            <person name="Baldrian P."/>
            <person name="Stursova M."/>
            <person name="Weitz H."/>
            <person name="Taylor A."/>
            <person name="Grigoriev I.V."/>
            <person name="Nagy L.G."/>
            <person name="Martin F."/>
            <person name="Kauserud H."/>
        </authorList>
    </citation>
    <scope>NUCLEOTIDE SEQUENCE</scope>
    <source>
        <strain evidence="1">CBHHK067</strain>
    </source>
</reference>
<sequence>SLLALFPEVEEALVTAVITHTLKPSGIYKLDSKYRDKPERGTLEFDGGTVRVKTDTSTRDYPTPQSIEAPLTVYIRILVVHSAPTGKASDVALCLLGYLESFLKLRSDYEWSAVLAYHMAFFARCHHEMASGSYVGWKTMDSELQGEFLVGFRKVRV</sequence>